<dbReference type="FunFam" id="3.40.50.2000:FF:000087">
    <property type="entry name" value="Glycosyltransferase"/>
    <property type="match status" value="1"/>
</dbReference>
<dbReference type="Gene3D" id="3.40.50.2000">
    <property type="entry name" value="Glycogen Phosphorylase B"/>
    <property type="match status" value="2"/>
</dbReference>
<dbReference type="Pfam" id="PF00201">
    <property type="entry name" value="UDPGT"/>
    <property type="match status" value="1"/>
</dbReference>
<dbReference type="InterPro" id="IPR002213">
    <property type="entry name" value="UDP_glucos_trans"/>
</dbReference>
<evidence type="ECO:0000256" key="1">
    <source>
        <dbReference type="ARBA" id="ARBA00022679"/>
    </source>
</evidence>
<dbReference type="CDD" id="cd03784">
    <property type="entry name" value="GT1_Gtf-like"/>
    <property type="match status" value="1"/>
</dbReference>
<comment type="caution">
    <text evidence="2">The sequence shown here is derived from an EMBL/GenBank/DDBJ whole genome shotgun (WGS) entry which is preliminary data.</text>
</comment>
<dbReference type="GO" id="GO:0035251">
    <property type="term" value="F:UDP-glucosyltransferase activity"/>
    <property type="evidence" value="ECO:0007669"/>
    <property type="project" value="InterPro"/>
</dbReference>
<organism evidence="2 3">
    <name type="scientific">Papaver atlanticum</name>
    <dbReference type="NCBI Taxonomy" id="357466"/>
    <lineage>
        <taxon>Eukaryota</taxon>
        <taxon>Viridiplantae</taxon>
        <taxon>Streptophyta</taxon>
        <taxon>Embryophyta</taxon>
        <taxon>Tracheophyta</taxon>
        <taxon>Spermatophyta</taxon>
        <taxon>Magnoliopsida</taxon>
        <taxon>Ranunculales</taxon>
        <taxon>Papaveraceae</taxon>
        <taxon>Papaveroideae</taxon>
        <taxon>Papaver</taxon>
    </lineage>
</organism>
<evidence type="ECO:0000313" key="3">
    <source>
        <dbReference type="Proteomes" id="UP001202328"/>
    </source>
</evidence>
<dbReference type="Proteomes" id="UP001202328">
    <property type="component" value="Unassembled WGS sequence"/>
</dbReference>
<dbReference type="PANTHER" id="PTHR48049">
    <property type="entry name" value="GLYCOSYLTRANSFERASE"/>
    <property type="match status" value="1"/>
</dbReference>
<dbReference type="PANTHER" id="PTHR48049:SF167">
    <property type="entry name" value="GLYCOSYLTRANSFERASE"/>
    <property type="match status" value="1"/>
</dbReference>
<dbReference type="EMBL" id="JAJJMB010009862">
    <property type="protein sequence ID" value="KAI3912001.1"/>
    <property type="molecule type" value="Genomic_DNA"/>
</dbReference>
<reference evidence="2" key="1">
    <citation type="submission" date="2022-04" db="EMBL/GenBank/DDBJ databases">
        <title>A functionally conserved STORR gene fusion in Papaver species that diverged 16.8 million years ago.</title>
        <authorList>
            <person name="Catania T."/>
        </authorList>
    </citation>
    <scope>NUCLEOTIDE SEQUENCE</scope>
    <source>
        <strain evidence="2">S-188037</strain>
    </source>
</reference>
<dbReference type="SUPFAM" id="SSF53756">
    <property type="entry name" value="UDP-Glycosyltransferase/glycogen phosphorylase"/>
    <property type="match status" value="1"/>
</dbReference>
<gene>
    <name evidence="2" type="ORF">MKW98_010945</name>
</gene>
<protein>
    <submittedName>
        <fullName evidence="2">Uncharacterized protein</fullName>
    </submittedName>
</protein>
<dbReference type="InterPro" id="IPR050481">
    <property type="entry name" value="UDP-glycosyltransf_plant"/>
</dbReference>
<accession>A0AAD4XGH5</accession>
<proteinExistence type="predicted"/>
<sequence>MTTNGRGKMLHIVMYPWFAMGHLTAFLHTSNNLAAKGHRVSFLIPTKTQSRLNLFNLHTSLISFIPLDVPPVDGLPSNAETTADIQSHLETLLVTAMDRTETTIESILLDLKPDLIFFDFTHWIPALARRLNIKSIHYCIISPASVAYTLSPERGQGSEINLEYPPLGFPPSAVKFRSHEAKESAFFRKMEFGKGVSFHNRMMASLSDCDALALKACKEMEAPFCDYLEKQFRKPVLLSGPVIPETPTSTLDEKWNKWLSGFKKGSVVYCALGSRANLNKHQFLELVLALERTGLPFLAALKPPTGNNLVEDVLPEGFIDRVKGRGIVEGGWVQQQLILSHPSIGCFVTHGGSCSITEALVNDCEVERGEEDVWFTNESICDAVKLVMDETSEVAKEVRLNHAKWKEFLLKDKLESSYTDDFINKLQDLLE</sequence>
<evidence type="ECO:0000313" key="2">
    <source>
        <dbReference type="EMBL" id="KAI3912001.1"/>
    </source>
</evidence>
<keyword evidence="1" id="KW-0808">Transferase</keyword>
<dbReference type="AlphaFoldDB" id="A0AAD4XGH5"/>
<keyword evidence="3" id="KW-1185">Reference proteome</keyword>
<name>A0AAD4XGH5_9MAGN</name>